<dbReference type="Proteomes" id="UP001234216">
    <property type="component" value="Unassembled WGS sequence"/>
</dbReference>
<evidence type="ECO:0000313" key="3">
    <source>
        <dbReference type="EMBL" id="MDQ0909510.1"/>
    </source>
</evidence>
<keyword evidence="1" id="KW-0560">Oxidoreductase</keyword>
<dbReference type="Gene3D" id="3.40.50.720">
    <property type="entry name" value="NAD(P)-binding Rossmann-like Domain"/>
    <property type="match status" value="1"/>
</dbReference>
<organism evidence="3 4">
    <name type="scientific">Streptomyces canus</name>
    <dbReference type="NCBI Taxonomy" id="58343"/>
    <lineage>
        <taxon>Bacteria</taxon>
        <taxon>Bacillati</taxon>
        <taxon>Actinomycetota</taxon>
        <taxon>Actinomycetes</taxon>
        <taxon>Kitasatosporales</taxon>
        <taxon>Streptomycetaceae</taxon>
        <taxon>Streptomyces</taxon>
        <taxon>Streptomyces aurantiacus group</taxon>
    </lineage>
</organism>
<name>A0AAW8FJQ0_9ACTN</name>
<feature type="signal peptide" evidence="2">
    <location>
        <begin position="1"/>
        <end position="20"/>
    </location>
</feature>
<reference evidence="3" key="1">
    <citation type="submission" date="2023-07" db="EMBL/GenBank/DDBJ databases">
        <title>Comparative genomics of wheat-associated soil bacteria to identify genetic determinants of phenazine resistance.</title>
        <authorList>
            <person name="Mouncey N."/>
        </authorList>
    </citation>
    <scope>NUCLEOTIDE SEQUENCE</scope>
    <source>
        <strain evidence="3">V4I22</strain>
    </source>
</reference>
<evidence type="ECO:0000256" key="1">
    <source>
        <dbReference type="ARBA" id="ARBA00023002"/>
    </source>
</evidence>
<dbReference type="AlphaFoldDB" id="A0AAW8FJQ0"/>
<dbReference type="Pfam" id="PF00106">
    <property type="entry name" value="adh_short"/>
    <property type="match status" value="1"/>
</dbReference>
<feature type="chain" id="PRO_5043902991" evidence="2">
    <location>
        <begin position="21"/>
        <end position="322"/>
    </location>
</feature>
<dbReference type="GO" id="GO:0016491">
    <property type="term" value="F:oxidoreductase activity"/>
    <property type="evidence" value="ECO:0007669"/>
    <property type="project" value="UniProtKB-KW"/>
</dbReference>
<gene>
    <name evidence="3" type="ORF">QFZ22_005495</name>
</gene>
<dbReference type="InterPro" id="IPR036291">
    <property type="entry name" value="NAD(P)-bd_dom_sf"/>
</dbReference>
<comment type="caution">
    <text evidence="3">The sequence shown here is derived from an EMBL/GenBank/DDBJ whole genome shotgun (WGS) entry which is preliminary data.</text>
</comment>
<dbReference type="SUPFAM" id="SSF51735">
    <property type="entry name" value="NAD(P)-binding Rossmann-fold domains"/>
    <property type="match status" value="1"/>
</dbReference>
<dbReference type="NCBIfam" id="NF004846">
    <property type="entry name" value="PRK06197.1"/>
    <property type="match status" value="1"/>
</dbReference>
<accession>A0AAW8FJQ0</accession>
<dbReference type="PANTHER" id="PTHR43157:SF31">
    <property type="entry name" value="PHOSPHATIDYLINOSITOL-GLYCAN BIOSYNTHESIS CLASS F PROTEIN"/>
    <property type="match status" value="1"/>
</dbReference>
<dbReference type="PRINTS" id="PR00081">
    <property type="entry name" value="GDHRDH"/>
</dbReference>
<dbReference type="EMBL" id="JAUSZV010000005">
    <property type="protein sequence ID" value="MDQ0909510.1"/>
    <property type="molecule type" value="Genomic_DNA"/>
</dbReference>
<dbReference type="PANTHER" id="PTHR43157">
    <property type="entry name" value="PHOSPHATIDYLINOSITOL-GLYCAN BIOSYNTHESIS CLASS F PROTEIN-RELATED"/>
    <property type="match status" value="1"/>
</dbReference>
<keyword evidence="2" id="KW-0732">Signal</keyword>
<dbReference type="InterPro" id="IPR002347">
    <property type="entry name" value="SDR_fam"/>
</dbReference>
<sequence>MPALLSLTALLAASTFERMATDKQQKWNATRLPDQTGRTAVVTGANSGIGLRAAQALAGAGAHVVFAVRDPERGEAAARTVNGSTEVRRLDLADLSSVREFAAGWDRPLDLLINNAGVMMIPQQRTVDGFEMQFGTNHLGHFALTNLLLPYVTDRVVTVSSGAHRWGDQRIHFEDLNMTSDYDPRGVYGQSKLANLLFVLELQRRLTESGSGVRALAAHPGYSATNLQSHAASPAARVFMKFGNRFLAQDDRAGALPTLYAATQELPGASYVGPDGLGEMRGAPTLVGRSTAASDPTVARRLWTASEELTGTRFPQGVGTRG</sequence>
<evidence type="ECO:0000313" key="4">
    <source>
        <dbReference type="Proteomes" id="UP001234216"/>
    </source>
</evidence>
<protein>
    <submittedName>
        <fullName evidence="3">NAD(P)-dependent dehydrogenase (Short-subunit alcohol dehydrogenase family)</fullName>
    </submittedName>
</protein>
<evidence type="ECO:0000256" key="2">
    <source>
        <dbReference type="SAM" id="SignalP"/>
    </source>
</evidence>
<proteinExistence type="predicted"/>